<feature type="domain" description="C2" evidence="6">
    <location>
        <begin position="106"/>
        <end position="225"/>
    </location>
</feature>
<dbReference type="Proteomes" id="UP001623348">
    <property type="component" value="Unassembled WGS sequence"/>
</dbReference>
<comment type="caution">
    <text evidence="8">The sequence shown here is derived from an EMBL/GenBank/DDBJ whole genome shotgun (WGS) entry which is preliminary data.</text>
</comment>
<dbReference type="FunFam" id="2.60.40.150:FF:000062">
    <property type="entry name" value="synaptotagmin-14 isoform X1"/>
    <property type="match status" value="1"/>
</dbReference>
<name>A0ABC9WPY4_GRUJA</name>
<keyword evidence="2" id="KW-0677">Repeat</keyword>
<dbReference type="CDD" id="cd08389">
    <property type="entry name" value="C2A_Synaptotagmin-14_16"/>
    <property type="match status" value="1"/>
</dbReference>
<accession>A0ABC9WPY4</accession>
<comment type="similarity">
    <text evidence="1">Belongs to the synaptotagmin family.</text>
</comment>
<evidence type="ECO:0000256" key="3">
    <source>
        <dbReference type="ARBA" id="ARBA00056709"/>
    </source>
</evidence>
<feature type="region of interest" description="Disordered" evidence="5">
    <location>
        <begin position="1"/>
        <end position="101"/>
    </location>
</feature>
<feature type="compositionally biased region" description="Basic and acidic residues" evidence="5">
    <location>
        <begin position="57"/>
        <end position="70"/>
    </location>
</feature>
<evidence type="ECO:0000259" key="7">
    <source>
        <dbReference type="PROSITE" id="PS51053"/>
    </source>
</evidence>
<feature type="region of interest" description="Disordered" evidence="5">
    <location>
        <begin position="634"/>
        <end position="655"/>
    </location>
</feature>
<dbReference type="Pfam" id="PF06031">
    <property type="entry name" value="SERTA"/>
    <property type="match status" value="1"/>
</dbReference>
<keyword evidence="9" id="KW-1185">Reference proteome</keyword>
<dbReference type="GO" id="GO:0005543">
    <property type="term" value="F:phospholipid binding"/>
    <property type="evidence" value="ECO:0007669"/>
    <property type="project" value="UniProtKB-ARBA"/>
</dbReference>
<comment type="subunit">
    <text evidence="4">Homodimer. Can also form heterodimers.</text>
</comment>
<dbReference type="Gene3D" id="2.60.40.150">
    <property type="entry name" value="C2 domain"/>
    <property type="match status" value="2"/>
</dbReference>
<feature type="region of interest" description="Disordered" evidence="5">
    <location>
        <begin position="583"/>
        <end position="604"/>
    </location>
</feature>
<dbReference type="CDD" id="cd08408">
    <property type="entry name" value="C2B_Synaptotagmin-14_16"/>
    <property type="match status" value="1"/>
</dbReference>
<feature type="domain" description="C2" evidence="6">
    <location>
        <begin position="261"/>
        <end position="394"/>
    </location>
</feature>
<dbReference type="FunFam" id="2.60.40.150:FF:000153">
    <property type="entry name" value="Synaptotagmin 16"/>
    <property type="match status" value="1"/>
</dbReference>
<comment type="function">
    <text evidence="3">May be involved in the trafficking and exocytosis of secretory vesicles in non-neuronal tissues. Is Ca(2+)-independent.</text>
</comment>
<dbReference type="SMART" id="SM00239">
    <property type="entry name" value="C2"/>
    <property type="match status" value="2"/>
</dbReference>
<dbReference type="InterPro" id="IPR009263">
    <property type="entry name" value="SERTA_dom"/>
</dbReference>
<evidence type="ECO:0000259" key="6">
    <source>
        <dbReference type="PROSITE" id="PS50004"/>
    </source>
</evidence>
<dbReference type="InterPro" id="IPR000008">
    <property type="entry name" value="C2_dom"/>
</dbReference>
<dbReference type="PROSITE" id="PS51053">
    <property type="entry name" value="SERTA"/>
    <property type="match status" value="1"/>
</dbReference>
<dbReference type="InterPro" id="IPR043541">
    <property type="entry name" value="SYT14/14L/16"/>
</dbReference>
<dbReference type="EMBL" id="BAAFJT010000003">
    <property type="protein sequence ID" value="GAB0187370.1"/>
    <property type="molecule type" value="Genomic_DNA"/>
</dbReference>
<feature type="domain" description="SERTA" evidence="7">
    <location>
        <begin position="473"/>
        <end position="519"/>
    </location>
</feature>
<feature type="compositionally biased region" description="Polar residues" evidence="5">
    <location>
        <begin position="18"/>
        <end position="28"/>
    </location>
</feature>
<feature type="compositionally biased region" description="Polar residues" evidence="5">
    <location>
        <begin position="37"/>
        <end position="46"/>
    </location>
</feature>
<feature type="compositionally biased region" description="Basic and acidic residues" evidence="5">
    <location>
        <begin position="637"/>
        <end position="655"/>
    </location>
</feature>
<dbReference type="PANTHER" id="PTHR46129">
    <property type="entry name" value="SYNAPTOTAGMIN 14, ISOFORM D"/>
    <property type="match status" value="1"/>
</dbReference>
<evidence type="ECO:0000256" key="1">
    <source>
        <dbReference type="ARBA" id="ARBA00006996"/>
    </source>
</evidence>
<evidence type="ECO:0000313" key="9">
    <source>
        <dbReference type="Proteomes" id="UP001623348"/>
    </source>
</evidence>
<evidence type="ECO:0000256" key="4">
    <source>
        <dbReference type="ARBA" id="ARBA00063654"/>
    </source>
</evidence>
<protein>
    <submittedName>
        <fullName evidence="8">Synaptotagmin-14</fullName>
    </submittedName>
</protein>
<dbReference type="GO" id="GO:0042802">
    <property type="term" value="F:identical protein binding"/>
    <property type="evidence" value="ECO:0007669"/>
    <property type="project" value="UniProtKB-ARBA"/>
</dbReference>
<evidence type="ECO:0000256" key="2">
    <source>
        <dbReference type="ARBA" id="ARBA00022737"/>
    </source>
</evidence>
<sequence length="718" mass="80919">MRRTPPLDELQPPPYQDDSGSPHLSCTPSEVGDSKCEFSQCSNSPRCSYKCPSEGSTGHEIESFHNKGYEEDVPSDSTAVLSPEDMSARGSSSQLPKPFDPEPVAKYGTLDVTFDYDSQEQKLLVTVTAVTDIPTYSRTGGSSWQVHLVLLPIKKQRAKTSIQRGPCPVFTETFKFNHVESEMIGNYAVRFRLYSVRRMKKERIVGEKIFYLTKLNLQGKMSVPVILEPSYSLSGCDSQMSMSEVSCSESTSSCQSLVHGSAPEILVGLLYNATTGRLSAEVIKGSHFKNLAANRPPNTYVKLTLLNSMGQEMSKCKTSIRRGQPNPVYKETFVFQVALFQLSDVTLILSVYNKRSMKRKEMIGWISLGLNSSGEDELNHWTEMKESKGQQERKKKSHCRAPECTLEKDWVDSVFAIAAGDEGERGYGHRRSHYRGISNPVTTSKITYFKRKYVEEEDFHPPLSSCTHKTISVFEERAHILYMSLEKLKFIDDPEVYLRRSVLINNLMKRIHGEIIMQNNWCFSACSFSGTSPQEWFVPQDCPYRKRLRMAKEEYEKLHTCCFYQECGSHYLNLPYSVNASTENTSSSSSSSSSSSPISLPSCSQQVDYDIGSAPSYRSDDQIPANEIFITNARSHGNQEKAKFNDEKGGNEPERESVTLNCEPVRGTHALECKGKFYDYFETGCNDKSNVSESWKKSLRKKESLPSNKMCCSKGSKI</sequence>
<gene>
    <name evidence="8" type="ORF">GRJ2_001202300</name>
</gene>
<proteinExistence type="inferred from homology"/>
<evidence type="ECO:0000256" key="5">
    <source>
        <dbReference type="SAM" id="MobiDB-lite"/>
    </source>
</evidence>
<feature type="compositionally biased region" description="Low complexity" evidence="5">
    <location>
        <begin position="586"/>
        <end position="604"/>
    </location>
</feature>
<dbReference type="SUPFAM" id="SSF49562">
    <property type="entry name" value="C2 domain (Calcium/lipid-binding domain, CaLB)"/>
    <property type="match status" value="2"/>
</dbReference>
<dbReference type="PROSITE" id="PS50004">
    <property type="entry name" value="C2"/>
    <property type="match status" value="2"/>
</dbReference>
<evidence type="ECO:0000313" key="8">
    <source>
        <dbReference type="EMBL" id="GAB0187370.1"/>
    </source>
</evidence>
<dbReference type="InterPro" id="IPR035892">
    <property type="entry name" value="C2_domain_sf"/>
</dbReference>
<dbReference type="PANTHER" id="PTHR46129:SF3">
    <property type="entry name" value="SYNAPTOTAGMIN-14-RELATED"/>
    <property type="match status" value="1"/>
</dbReference>
<dbReference type="AlphaFoldDB" id="A0ABC9WPY4"/>
<dbReference type="Pfam" id="PF00168">
    <property type="entry name" value="C2"/>
    <property type="match status" value="2"/>
</dbReference>
<reference evidence="8 9" key="1">
    <citation type="submission" date="2024-06" db="EMBL/GenBank/DDBJ databases">
        <title>The draft genome of Grus japonensis, version 3.</title>
        <authorList>
            <person name="Nabeshima K."/>
            <person name="Suzuki S."/>
            <person name="Onuma M."/>
        </authorList>
    </citation>
    <scope>NUCLEOTIDE SEQUENCE [LARGE SCALE GENOMIC DNA]</scope>
    <source>
        <strain evidence="8 9">451A</strain>
    </source>
</reference>
<organism evidence="8 9">
    <name type="scientific">Grus japonensis</name>
    <name type="common">Japanese crane</name>
    <name type="synonym">Red-crowned crane</name>
    <dbReference type="NCBI Taxonomy" id="30415"/>
    <lineage>
        <taxon>Eukaryota</taxon>
        <taxon>Metazoa</taxon>
        <taxon>Chordata</taxon>
        <taxon>Craniata</taxon>
        <taxon>Vertebrata</taxon>
        <taxon>Euteleostomi</taxon>
        <taxon>Archelosauria</taxon>
        <taxon>Archosauria</taxon>
        <taxon>Dinosauria</taxon>
        <taxon>Saurischia</taxon>
        <taxon>Theropoda</taxon>
        <taxon>Coelurosauria</taxon>
        <taxon>Aves</taxon>
        <taxon>Neognathae</taxon>
        <taxon>Neoaves</taxon>
        <taxon>Gruiformes</taxon>
        <taxon>Gruidae</taxon>
        <taxon>Grus</taxon>
    </lineage>
</organism>